<keyword evidence="2" id="KW-0812">Transmembrane</keyword>
<organism evidence="3">
    <name type="scientific">Tanacetum cinerariifolium</name>
    <name type="common">Dalmatian daisy</name>
    <name type="synonym">Chrysanthemum cinerariifolium</name>
    <dbReference type="NCBI Taxonomy" id="118510"/>
    <lineage>
        <taxon>Eukaryota</taxon>
        <taxon>Viridiplantae</taxon>
        <taxon>Streptophyta</taxon>
        <taxon>Embryophyta</taxon>
        <taxon>Tracheophyta</taxon>
        <taxon>Spermatophyta</taxon>
        <taxon>Magnoliopsida</taxon>
        <taxon>eudicotyledons</taxon>
        <taxon>Gunneridae</taxon>
        <taxon>Pentapetalae</taxon>
        <taxon>asterids</taxon>
        <taxon>campanulids</taxon>
        <taxon>Asterales</taxon>
        <taxon>Asteraceae</taxon>
        <taxon>Asteroideae</taxon>
        <taxon>Anthemideae</taxon>
        <taxon>Anthemidinae</taxon>
        <taxon>Tanacetum</taxon>
    </lineage>
</organism>
<evidence type="ECO:0000256" key="1">
    <source>
        <dbReference type="SAM" id="MobiDB-lite"/>
    </source>
</evidence>
<feature type="region of interest" description="Disordered" evidence="1">
    <location>
        <begin position="1"/>
        <end position="36"/>
    </location>
</feature>
<name>A0A6L2N3V2_TANCI</name>
<comment type="caution">
    <text evidence="3">The sequence shown here is derived from an EMBL/GenBank/DDBJ whole genome shotgun (WGS) entry which is preliminary data.</text>
</comment>
<keyword evidence="2" id="KW-0472">Membrane</keyword>
<dbReference type="AlphaFoldDB" id="A0A6L2N3V2"/>
<proteinExistence type="predicted"/>
<gene>
    <name evidence="3" type="ORF">Tci_052869</name>
</gene>
<accession>A0A6L2N3V2</accession>
<reference evidence="3" key="1">
    <citation type="journal article" date="2019" name="Sci. Rep.">
        <title>Draft genome of Tanacetum cinerariifolium, the natural source of mosquito coil.</title>
        <authorList>
            <person name="Yamashiro T."/>
            <person name="Shiraishi A."/>
            <person name="Satake H."/>
            <person name="Nakayama K."/>
        </authorList>
    </citation>
    <scope>NUCLEOTIDE SEQUENCE</scope>
</reference>
<evidence type="ECO:0000313" key="3">
    <source>
        <dbReference type="EMBL" id="GEU80891.1"/>
    </source>
</evidence>
<feature type="transmembrane region" description="Helical" evidence="2">
    <location>
        <begin position="147"/>
        <end position="176"/>
    </location>
</feature>
<keyword evidence="2" id="KW-1133">Transmembrane helix</keyword>
<sequence length="206" mass="23080">MIEKEGVAERSGDDAPIKRRNLDEGEATAKRVSDDTEEMATVLTSMDAAGWKEAYIHEVLGHHGLEYGLTRTNLVKLSNQFIPPILKHPTVHARQQIFSPDNKTTFPAALSFRKQSNLITSPSHTYPNNKMQKKGYVNGNSSCNSDLYVFLSISIVQLCVYACVCVSGFALEFCFYDAVKKKALEKGQLLGFEPTVFPLTYMYSYH</sequence>
<feature type="compositionally biased region" description="Basic and acidic residues" evidence="1">
    <location>
        <begin position="1"/>
        <end position="34"/>
    </location>
</feature>
<protein>
    <submittedName>
        <fullName evidence="3">Uncharacterized protein</fullName>
    </submittedName>
</protein>
<evidence type="ECO:0000256" key="2">
    <source>
        <dbReference type="SAM" id="Phobius"/>
    </source>
</evidence>
<dbReference type="EMBL" id="BKCJ010008165">
    <property type="protein sequence ID" value="GEU80891.1"/>
    <property type="molecule type" value="Genomic_DNA"/>
</dbReference>